<evidence type="ECO:0000313" key="3">
    <source>
        <dbReference type="Proteomes" id="UP000823388"/>
    </source>
</evidence>
<comment type="caution">
    <text evidence="2">The sequence shown here is derived from an EMBL/GenBank/DDBJ whole genome shotgun (WGS) entry which is preliminary data.</text>
</comment>
<evidence type="ECO:0000256" key="1">
    <source>
        <dbReference type="SAM" id="MobiDB-lite"/>
    </source>
</evidence>
<proteinExistence type="predicted"/>
<reference evidence="2" key="1">
    <citation type="submission" date="2020-05" db="EMBL/GenBank/DDBJ databases">
        <title>WGS assembly of Panicum virgatum.</title>
        <authorList>
            <person name="Lovell J.T."/>
            <person name="Jenkins J."/>
            <person name="Shu S."/>
            <person name="Juenger T.E."/>
            <person name="Schmutz J."/>
        </authorList>
    </citation>
    <scope>NUCLEOTIDE SEQUENCE</scope>
    <source>
        <strain evidence="2">AP13</strain>
    </source>
</reference>
<evidence type="ECO:0000313" key="2">
    <source>
        <dbReference type="EMBL" id="KAG2650952.1"/>
    </source>
</evidence>
<name>A0A8T0WPB9_PANVG</name>
<accession>A0A8T0WPB9</accession>
<feature type="region of interest" description="Disordered" evidence="1">
    <location>
        <begin position="93"/>
        <end position="119"/>
    </location>
</feature>
<keyword evidence="3" id="KW-1185">Reference proteome</keyword>
<feature type="compositionally biased region" description="Basic and acidic residues" evidence="1">
    <location>
        <begin position="94"/>
        <end position="108"/>
    </location>
</feature>
<organism evidence="2 3">
    <name type="scientific">Panicum virgatum</name>
    <name type="common">Blackwell switchgrass</name>
    <dbReference type="NCBI Taxonomy" id="38727"/>
    <lineage>
        <taxon>Eukaryota</taxon>
        <taxon>Viridiplantae</taxon>
        <taxon>Streptophyta</taxon>
        <taxon>Embryophyta</taxon>
        <taxon>Tracheophyta</taxon>
        <taxon>Spermatophyta</taxon>
        <taxon>Magnoliopsida</taxon>
        <taxon>Liliopsida</taxon>
        <taxon>Poales</taxon>
        <taxon>Poaceae</taxon>
        <taxon>PACMAD clade</taxon>
        <taxon>Panicoideae</taxon>
        <taxon>Panicodae</taxon>
        <taxon>Paniceae</taxon>
        <taxon>Panicinae</taxon>
        <taxon>Panicum</taxon>
        <taxon>Panicum sect. Hiantes</taxon>
    </lineage>
</organism>
<feature type="compositionally biased region" description="Basic residues" evidence="1">
    <location>
        <begin position="109"/>
        <end position="119"/>
    </location>
</feature>
<sequence length="119" mass="12449">MTSTDLVCAPTSSSPATRLVPSLPAAAQPSRHILLLAPLAAGGDLAIGAELDVPTPCPAVPCCLRRCQWQPCLAALDAASGSLAIAAGAPLLGESKRDGEDHSRMEKMRMRRYSLRSKL</sequence>
<dbReference type="AlphaFoldDB" id="A0A8T0WPB9"/>
<protein>
    <submittedName>
        <fullName evidence="2">Uncharacterized protein</fullName>
    </submittedName>
</protein>
<dbReference type="EMBL" id="CM029038">
    <property type="protein sequence ID" value="KAG2650952.1"/>
    <property type="molecule type" value="Genomic_DNA"/>
</dbReference>
<gene>
    <name evidence="2" type="ORF">PVAP13_1NG215600</name>
</gene>
<dbReference type="Proteomes" id="UP000823388">
    <property type="component" value="Chromosome 1N"/>
</dbReference>